<dbReference type="EMBL" id="JAUKUD010000001">
    <property type="protein sequence ID" value="KAK0754595.1"/>
    <property type="molecule type" value="Genomic_DNA"/>
</dbReference>
<comment type="caution">
    <text evidence="3">The sequence shown here is derived from an EMBL/GenBank/DDBJ whole genome shotgun (WGS) entry which is preliminary data.</text>
</comment>
<dbReference type="Gene3D" id="3.40.30.10">
    <property type="entry name" value="Glutaredoxin"/>
    <property type="match status" value="1"/>
</dbReference>
<feature type="domain" description="GST N-terminal" evidence="2">
    <location>
        <begin position="11"/>
        <end position="96"/>
    </location>
</feature>
<dbReference type="InterPro" id="IPR040079">
    <property type="entry name" value="Glutathione_S-Trfase"/>
</dbReference>
<dbReference type="AlphaFoldDB" id="A0AA40FB82"/>
<dbReference type="CDD" id="cd03194">
    <property type="entry name" value="GST_C_3"/>
    <property type="match status" value="1"/>
</dbReference>
<proteinExistence type="inferred from homology"/>
<gene>
    <name evidence="3" type="ORF">B0T18DRAFT_386446</name>
</gene>
<dbReference type="Pfam" id="PF13409">
    <property type="entry name" value="GST_N_2"/>
    <property type="match status" value="1"/>
</dbReference>
<dbReference type="Proteomes" id="UP001172155">
    <property type="component" value="Unassembled WGS sequence"/>
</dbReference>
<dbReference type="Gene3D" id="1.20.1050.10">
    <property type="match status" value="1"/>
</dbReference>
<dbReference type="PANTHER" id="PTHR44051">
    <property type="entry name" value="GLUTATHIONE S-TRANSFERASE-RELATED"/>
    <property type="match status" value="1"/>
</dbReference>
<accession>A0AA40FB82</accession>
<organism evidence="3 4">
    <name type="scientific">Schizothecium vesticola</name>
    <dbReference type="NCBI Taxonomy" id="314040"/>
    <lineage>
        <taxon>Eukaryota</taxon>
        <taxon>Fungi</taxon>
        <taxon>Dikarya</taxon>
        <taxon>Ascomycota</taxon>
        <taxon>Pezizomycotina</taxon>
        <taxon>Sordariomycetes</taxon>
        <taxon>Sordariomycetidae</taxon>
        <taxon>Sordariales</taxon>
        <taxon>Schizotheciaceae</taxon>
        <taxon>Schizothecium</taxon>
    </lineage>
</organism>
<sequence>MSSPTTPPPSYTLFITHKNYSSWSLRPHLLLHELAIPFTPSLQPLLPSQPRQPQWKAFSPTARVPCLHDTSHSPPLVLWDSLAIVEHLAEAHPDKPVYPSSPPARAWARSATAEMHAGFERIRDEMSTNVGLRVRFFERDRGGVSPALAAELERVDELWTEGLRRFGGPWLAGEEFGAVDAFYAPMVLRMQTFVGAVEFLGEEARGYVERVLELEGVKEWVADAVKEVNREPNHDEQTIAGRQVLADYRATRE</sequence>
<evidence type="ECO:0000259" key="2">
    <source>
        <dbReference type="PROSITE" id="PS50404"/>
    </source>
</evidence>
<reference evidence="3" key="1">
    <citation type="submission" date="2023-06" db="EMBL/GenBank/DDBJ databases">
        <title>Genome-scale phylogeny and comparative genomics of the fungal order Sordariales.</title>
        <authorList>
            <consortium name="Lawrence Berkeley National Laboratory"/>
            <person name="Hensen N."/>
            <person name="Bonometti L."/>
            <person name="Westerberg I."/>
            <person name="Brannstrom I.O."/>
            <person name="Guillou S."/>
            <person name="Cros-Aarteil S."/>
            <person name="Calhoun S."/>
            <person name="Haridas S."/>
            <person name="Kuo A."/>
            <person name="Mondo S."/>
            <person name="Pangilinan J."/>
            <person name="Riley R."/>
            <person name="LaButti K."/>
            <person name="Andreopoulos B."/>
            <person name="Lipzen A."/>
            <person name="Chen C."/>
            <person name="Yanf M."/>
            <person name="Daum C."/>
            <person name="Ng V."/>
            <person name="Clum A."/>
            <person name="Steindorff A."/>
            <person name="Ohm R."/>
            <person name="Martin F."/>
            <person name="Silar P."/>
            <person name="Natvig D."/>
            <person name="Lalanne C."/>
            <person name="Gautier V."/>
            <person name="Ament-velasquez S.L."/>
            <person name="Kruys A."/>
            <person name="Hutchinson M.I."/>
            <person name="Powell A.J."/>
            <person name="Barry K."/>
            <person name="Miller A.N."/>
            <person name="Grigoriev I.V."/>
            <person name="Debuchy R."/>
            <person name="Gladieux P."/>
            <person name="Thoren M.H."/>
            <person name="Johannesson H."/>
        </authorList>
    </citation>
    <scope>NUCLEOTIDE SEQUENCE</scope>
    <source>
        <strain evidence="3">SMH3187-1</strain>
    </source>
</reference>
<dbReference type="PANTHER" id="PTHR44051:SF8">
    <property type="entry name" value="GLUTATHIONE S-TRANSFERASE GSTA"/>
    <property type="match status" value="1"/>
</dbReference>
<dbReference type="PROSITE" id="PS50404">
    <property type="entry name" value="GST_NTER"/>
    <property type="match status" value="1"/>
</dbReference>
<keyword evidence="4" id="KW-1185">Reference proteome</keyword>
<protein>
    <submittedName>
        <fullName evidence="3">Glutathione s-transferase domain-containing protein</fullName>
    </submittedName>
</protein>
<dbReference type="InterPro" id="IPR036282">
    <property type="entry name" value="Glutathione-S-Trfase_C_sf"/>
</dbReference>
<evidence type="ECO:0000256" key="1">
    <source>
        <dbReference type="ARBA" id="ARBA00007409"/>
    </source>
</evidence>
<evidence type="ECO:0000313" key="3">
    <source>
        <dbReference type="EMBL" id="KAK0754595.1"/>
    </source>
</evidence>
<dbReference type="SFLD" id="SFLDS00019">
    <property type="entry name" value="Glutathione_Transferase_(cytos"/>
    <property type="match status" value="1"/>
</dbReference>
<dbReference type="SUPFAM" id="SSF52833">
    <property type="entry name" value="Thioredoxin-like"/>
    <property type="match status" value="1"/>
</dbReference>
<dbReference type="SUPFAM" id="SSF47616">
    <property type="entry name" value="GST C-terminal domain-like"/>
    <property type="match status" value="1"/>
</dbReference>
<evidence type="ECO:0000313" key="4">
    <source>
        <dbReference type="Proteomes" id="UP001172155"/>
    </source>
</evidence>
<comment type="similarity">
    <text evidence="1">Belongs to the GST superfamily.</text>
</comment>
<dbReference type="InterPro" id="IPR004045">
    <property type="entry name" value="Glutathione_S-Trfase_N"/>
</dbReference>
<dbReference type="InterPro" id="IPR036249">
    <property type="entry name" value="Thioredoxin-like_sf"/>
</dbReference>
<name>A0AA40FB82_9PEZI</name>